<keyword evidence="2" id="KW-1185">Reference proteome</keyword>
<comment type="caution">
    <text evidence="1">The sequence shown here is derived from an EMBL/GenBank/DDBJ whole genome shotgun (WGS) entry which is preliminary data.</text>
</comment>
<accession>A0A420GBJ3</accession>
<dbReference type="GO" id="GO:0019748">
    <property type="term" value="P:secondary metabolic process"/>
    <property type="evidence" value="ECO:0007669"/>
    <property type="project" value="InterPro"/>
</dbReference>
<reference evidence="1 2" key="1">
    <citation type="submission" date="2016-07" db="EMBL/GenBank/DDBJ databases">
        <title>Genome analysis of Sphingobacterium siyangense T12B17.</title>
        <authorList>
            <person name="Xu D."/>
            <person name="Su Y."/>
            <person name="Zheng S."/>
        </authorList>
    </citation>
    <scope>NUCLEOTIDE SEQUENCE [LARGE SCALE GENOMIC DNA]</scope>
    <source>
        <strain evidence="1 2">T12B17</strain>
    </source>
</reference>
<dbReference type="EMBL" id="MCAQ01000001">
    <property type="protein sequence ID" value="RKF42550.1"/>
    <property type="molecule type" value="Genomic_DNA"/>
</dbReference>
<dbReference type="Pfam" id="PF04655">
    <property type="entry name" value="APH_6_hur"/>
    <property type="match status" value="1"/>
</dbReference>
<evidence type="ECO:0008006" key="3">
    <source>
        <dbReference type="Google" id="ProtNLM"/>
    </source>
</evidence>
<dbReference type="InterPro" id="IPR006748">
    <property type="entry name" value="NH2Glyco/OHUrea_AB-resist_kin"/>
</dbReference>
<dbReference type="GO" id="GO:0016773">
    <property type="term" value="F:phosphotransferase activity, alcohol group as acceptor"/>
    <property type="evidence" value="ECO:0007669"/>
    <property type="project" value="InterPro"/>
</dbReference>
<evidence type="ECO:0000313" key="2">
    <source>
        <dbReference type="Proteomes" id="UP000286402"/>
    </source>
</evidence>
<dbReference type="SUPFAM" id="SSF56112">
    <property type="entry name" value="Protein kinase-like (PK-like)"/>
    <property type="match status" value="1"/>
</dbReference>
<evidence type="ECO:0000313" key="1">
    <source>
        <dbReference type="EMBL" id="RKF42550.1"/>
    </source>
</evidence>
<gene>
    <name evidence="1" type="ORF">BCY89_03510</name>
</gene>
<organism evidence="1 2">
    <name type="scientific">Sphingobacterium siyangense</name>
    <dbReference type="NCBI Taxonomy" id="459529"/>
    <lineage>
        <taxon>Bacteria</taxon>
        <taxon>Pseudomonadati</taxon>
        <taxon>Bacteroidota</taxon>
        <taxon>Sphingobacteriia</taxon>
        <taxon>Sphingobacteriales</taxon>
        <taxon>Sphingobacteriaceae</taxon>
        <taxon>Sphingobacterium</taxon>
    </lineage>
</organism>
<dbReference type="Proteomes" id="UP000286402">
    <property type="component" value="Unassembled WGS sequence"/>
</dbReference>
<dbReference type="InterPro" id="IPR011009">
    <property type="entry name" value="Kinase-like_dom_sf"/>
</dbReference>
<dbReference type="RefSeq" id="WP_120332843.1">
    <property type="nucleotide sequence ID" value="NZ_CP070350.1"/>
</dbReference>
<dbReference type="AlphaFoldDB" id="A0A420GBJ3"/>
<protein>
    <recommendedName>
        <fullName evidence="3">Streptomycin 6-kinase</fullName>
    </recommendedName>
</protein>
<proteinExistence type="predicted"/>
<sequence length="269" mass="30729">MTEPILALYIDKWNLTQDGASFRTNSSLLQPCVYNGLRAMLKIPFMEEELRASKLLQWWDGKAAAKVLEVDSKAILLERIENENNISLINLVKQGQDNEATRIICQTANKLHRPQEKELPPLISLMDWFAPLLNKTNFSDETLKESALVAIRLLSDQTERCVLHGDLHHENILYSDLNGWVAIDPKALYGDRAFDFANILCNPNRQVALDKDRLVRQIEVIGQETNIDFDRMLNWVIAWVGLSAIWMEEDHLDASLPIQLAKIALSLKK</sequence>
<dbReference type="Gene3D" id="3.90.1200.10">
    <property type="match status" value="1"/>
</dbReference>
<name>A0A420GBJ3_9SPHI</name>